<dbReference type="GO" id="GO:0016251">
    <property type="term" value="F:RNA polymerase II general transcription initiation factor activity"/>
    <property type="evidence" value="ECO:0007669"/>
    <property type="project" value="TreeGrafter"/>
</dbReference>
<dbReference type="AlphaFoldDB" id="A0A5J9W678"/>
<dbReference type="EMBL" id="RWGY01000005">
    <property type="protein sequence ID" value="TVU43668.1"/>
    <property type="molecule type" value="Genomic_DNA"/>
</dbReference>
<evidence type="ECO:0000259" key="7">
    <source>
        <dbReference type="SMART" id="SM01370"/>
    </source>
</evidence>
<name>A0A5J9W678_9POAL</name>
<protein>
    <recommendedName>
        <fullName evidence="7">TAFII55 protein conserved region domain-containing protein</fullName>
    </recommendedName>
</protein>
<evidence type="ECO:0000256" key="1">
    <source>
        <dbReference type="ARBA" id="ARBA00004123"/>
    </source>
</evidence>
<dbReference type="InterPro" id="IPR037817">
    <property type="entry name" value="TAF7"/>
</dbReference>
<dbReference type="PANTHER" id="PTHR12228">
    <property type="entry name" value="TRANSCRIPTION INITIATION FACTOR TFIID 55 KD SUBUNIT-RELATED"/>
    <property type="match status" value="1"/>
</dbReference>
<feature type="non-terminal residue" evidence="8">
    <location>
        <position position="1"/>
    </location>
</feature>
<evidence type="ECO:0000256" key="6">
    <source>
        <dbReference type="SAM" id="MobiDB-lite"/>
    </source>
</evidence>
<evidence type="ECO:0000256" key="2">
    <source>
        <dbReference type="ARBA" id="ARBA00009368"/>
    </source>
</evidence>
<dbReference type="SMART" id="SM01370">
    <property type="entry name" value="TAFII55_N"/>
    <property type="match status" value="1"/>
</dbReference>
<evidence type="ECO:0000256" key="5">
    <source>
        <dbReference type="ARBA" id="ARBA00023242"/>
    </source>
</evidence>
<accession>A0A5J9W678</accession>
<comment type="similarity">
    <text evidence="2">Belongs to the TAF7 family.</text>
</comment>
<evidence type="ECO:0000256" key="4">
    <source>
        <dbReference type="ARBA" id="ARBA00023163"/>
    </source>
</evidence>
<organism evidence="8 9">
    <name type="scientific">Eragrostis curvula</name>
    <name type="common">weeping love grass</name>
    <dbReference type="NCBI Taxonomy" id="38414"/>
    <lineage>
        <taxon>Eukaryota</taxon>
        <taxon>Viridiplantae</taxon>
        <taxon>Streptophyta</taxon>
        <taxon>Embryophyta</taxon>
        <taxon>Tracheophyta</taxon>
        <taxon>Spermatophyta</taxon>
        <taxon>Magnoliopsida</taxon>
        <taxon>Liliopsida</taxon>
        <taxon>Poales</taxon>
        <taxon>Poaceae</taxon>
        <taxon>PACMAD clade</taxon>
        <taxon>Chloridoideae</taxon>
        <taxon>Eragrostideae</taxon>
        <taxon>Eragrostidinae</taxon>
        <taxon>Eragrostis</taxon>
    </lineage>
</organism>
<keyword evidence="3" id="KW-0805">Transcription regulation</keyword>
<keyword evidence="5" id="KW-0539">Nucleus</keyword>
<dbReference type="PANTHER" id="PTHR12228:SF0">
    <property type="entry name" value="TATA-BOX BINDING PROTEIN ASSOCIATED FACTOR 7"/>
    <property type="match status" value="1"/>
</dbReference>
<sequence>MCIEPAEAQPMPHTNGRDLKYMEDGRNGTFMIGKESFLHLSWIFHQMRHDDSLLIKTADTGRMILVREENDPASEGVEYKHGLTPPMRDARRRCFCREHDLYMNASVIGGEEGGDRKKAAAPRAAKPDVQEPAANDEEVEPYGVRGLTPMSWKTEVDQNHSALNAPGPGCISVTNPTDVGSLIITEVRIDAIPPGAPNAATSPGSGSGEVNFGLPVQLLRWGNTVLVLALCRDSASSVRLLFTRPGDLCWTHESRELQEYSTQTKSNRLLQFFSFRQPSVAFAWPETAAASTAVHAARYPARSSSPCPPSSLFFSLPSTSHKSFKYAKNRHEYDQIKSIVSNVLYTSSRIHFDGLRQLLGQASSAAMDP</sequence>
<feature type="region of interest" description="Disordered" evidence="6">
    <location>
        <begin position="108"/>
        <end position="138"/>
    </location>
</feature>
<proteinExistence type="inferred from homology"/>
<comment type="caution">
    <text evidence="8">The sequence shown here is derived from an EMBL/GenBank/DDBJ whole genome shotgun (WGS) entry which is preliminary data.</text>
</comment>
<dbReference type="Proteomes" id="UP000324897">
    <property type="component" value="Unassembled WGS sequence"/>
</dbReference>
<evidence type="ECO:0000313" key="9">
    <source>
        <dbReference type="Proteomes" id="UP000324897"/>
    </source>
</evidence>
<dbReference type="Gramene" id="TVU43668">
    <property type="protein sequence ID" value="TVU43668"/>
    <property type="gene ID" value="EJB05_10154"/>
</dbReference>
<dbReference type="OrthoDB" id="153872at2759"/>
<evidence type="ECO:0000256" key="3">
    <source>
        <dbReference type="ARBA" id="ARBA00023015"/>
    </source>
</evidence>
<reference evidence="8 9" key="1">
    <citation type="journal article" date="2019" name="Sci. Rep.">
        <title>A high-quality genome of Eragrostis curvula grass provides insights into Poaceae evolution and supports new strategies to enhance forage quality.</title>
        <authorList>
            <person name="Carballo J."/>
            <person name="Santos B.A.C.M."/>
            <person name="Zappacosta D."/>
            <person name="Garbus I."/>
            <person name="Selva J.P."/>
            <person name="Gallo C.A."/>
            <person name="Diaz A."/>
            <person name="Albertini E."/>
            <person name="Caccamo M."/>
            <person name="Echenique V."/>
        </authorList>
    </citation>
    <scope>NUCLEOTIDE SEQUENCE [LARGE SCALE GENOMIC DNA]</scope>
    <source>
        <strain evidence="9">cv. Victoria</strain>
        <tissue evidence="8">Leaf</tissue>
    </source>
</reference>
<gene>
    <name evidence="8" type="ORF">EJB05_10154</name>
</gene>
<keyword evidence="9" id="KW-1185">Reference proteome</keyword>
<keyword evidence="4" id="KW-0804">Transcription</keyword>
<dbReference type="GO" id="GO:0005669">
    <property type="term" value="C:transcription factor TFIID complex"/>
    <property type="evidence" value="ECO:0007669"/>
    <property type="project" value="InterPro"/>
</dbReference>
<dbReference type="InterPro" id="IPR006751">
    <property type="entry name" value="TAFII55_prot_cons_reg"/>
</dbReference>
<dbReference type="GO" id="GO:0051123">
    <property type="term" value="P:RNA polymerase II preinitiation complex assembly"/>
    <property type="evidence" value="ECO:0007669"/>
    <property type="project" value="TreeGrafter"/>
</dbReference>
<feature type="domain" description="TAFII55 protein conserved region" evidence="7">
    <location>
        <begin position="3"/>
        <end position="141"/>
    </location>
</feature>
<evidence type="ECO:0000313" key="8">
    <source>
        <dbReference type="EMBL" id="TVU43668.1"/>
    </source>
</evidence>
<comment type="subcellular location">
    <subcellularLocation>
        <location evidence="1">Nucleus</location>
    </subcellularLocation>
</comment>